<dbReference type="EMBL" id="CM000785">
    <property type="protein sequence ID" value="AQL08311.1"/>
    <property type="molecule type" value="Genomic_DNA"/>
</dbReference>
<dbReference type="AlphaFoldDB" id="K7VKC2"/>
<dbReference type="InterPro" id="IPR027417">
    <property type="entry name" value="P-loop_NTPase"/>
</dbReference>
<accession>K7VKC2</accession>
<feature type="domain" description="G" evidence="1">
    <location>
        <begin position="128"/>
        <end position="164"/>
    </location>
</feature>
<dbReference type="ExpressionAtlas" id="K7VKC2">
    <property type="expression patterns" value="baseline and differential"/>
</dbReference>
<evidence type="ECO:0000313" key="2">
    <source>
        <dbReference type="EMBL" id="AQL08311.1"/>
    </source>
</evidence>
<name>K7VKC2_MAIZE</name>
<dbReference type="PANTHER" id="PTHR11649:SF75">
    <property type="entry name" value="PROTEIN, PUTATIVE, EXPRESSED-RELATED"/>
    <property type="match status" value="1"/>
</dbReference>
<protein>
    <submittedName>
        <fullName evidence="2">GTP-binding protein</fullName>
    </submittedName>
</protein>
<sequence length="170" mass="17980">MLLRPRPSFFRAVVPPPLTRACVPSRRTLSASAEAGTASPKDAASAPVPAATRKNPRKAGSPPMGIVKTALFLPPGVERDALVPADMVIPGSNIVVGPYAGDARVKGAEFVKSSARARDCPNDDRPEFAVLGRSNVGKSSLINALTRRKEAALTSKKPGDTKEQYLSFIF</sequence>
<dbReference type="PANTHER" id="PTHR11649">
    <property type="entry name" value="MSS1/TRME-RELATED GTP-BINDING PROTEIN"/>
    <property type="match status" value="1"/>
</dbReference>
<proteinExistence type="predicted"/>
<reference evidence="2" key="1">
    <citation type="submission" date="2015-12" db="EMBL/GenBank/DDBJ databases">
        <title>Update maize B73 reference genome by single molecule sequencing technologies.</title>
        <authorList>
            <consortium name="Maize Genome Sequencing Project"/>
            <person name="Ware D."/>
        </authorList>
    </citation>
    <scope>NUCLEOTIDE SEQUENCE</scope>
    <source>
        <tissue evidence="2">Seedling</tissue>
    </source>
</reference>
<dbReference type="Gene3D" id="3.40.50.300">
    <property type="entry name" value="P-loop containing nucleotide triphosphate hydrolases"/>
    <property type="match status" value="1"/>
</dbReference>
<dbReference type="Pfam" id="PF01926">
    <property type="entry name" value="MMR_HSR1"/>
    <property type="match status" value="1"/>
</dbReference>
<dbReference type="InterPro" id="IPR006073">
    <property type="entry name" value="GTP-bd"/>
</dbReference>
<organism evidence="2">
    <name type="scientific">Zea mays</name>
    <name type="common">Maize</name>
    <dbReference type="NCBI Taxonomy" id="4577"/>
    <lineage>
        <taxon>Eukaryota</taxon>
        <taxon>Viridiplantae</taxon>
        <taxon>Streptophyta</taxon>
        <taxon>Embryophyta</taxon>
        <taxon>Tracheophyta</taxon>
        <taxon>Spermatophyta</taxon>
        <taxon>Magnoliopsida</taxon>
        <taxon>Liliopsida</taxon>
        <taxon>Poales</taxon>
        <taxon>Poaceae</taxon>
        <taxon>PACMAD clade</taxon>
        <taxon>Panicoideae</taxon>
        <taxon>Andropogonodae</taxon>
        <taxon>Andropogoneae</taxon>
        <taxon>Tripsacinae</taxon>
        <taxon>Zea</taxon>
    </lineage>
</organism>
<gene>
    <name evidence="2" type="ORF">ZEAMMB73_Zm00001d048007</name>
</gene>
<evidence type="ECO:0000259" key="1">
    <source>
        <dbReference type="Pfam" id="PF01926"/>
    </source>
</evidence>
<dbReference type="SUPFAM" id="SSF52540">
    <property type="entry name" value="P-loop containing nucleoside triphosphate hydrolases"/>
    <property type="match status" value="1"/>
</dbReference>
<dbReference type="HOGENOM" id="CLU_033732_0_2_1"/>
<dbReference type="GO" id="GO:0005525">
    <property type="term" value="F:GTP binding"/>
    <property type="evidence" value="ECO:0007669"/>
    <property type="project" value="InterPro"/>
</dbReference>